<dbReference type="EMBL" id="JBBPCO010000009">
    <property type="protein sequence ID" value="MEK8090025.1"/>
    <property type="molecule type" value="Genomic_DNA"/>
</dbReference>
<evidence type="ECO:0000313" key="5">
    <source>
        <dbReference type="EMBL" id="MEK8090025.1"/>
    </source>
</evidence>
<dbReference type="SUPFAM" id="SSF53335">
    <property type="entry name" value="S-adenosyl-L-methionine-dependent methyltransferases"/>
    <property type="match status" value="1"/>
</dbReference>
<dbReference type="RefSeq" id="WP_341371082.1">
    <property type="nucleotide sequence ID" value="NZ_JBBPCO010000009.1"/>
</dbReference>
<keyword evidence="6" id="KW-1185">Reference proteome</keyword>
<name>A0ABU9D926_9PROT</name>
<dbReference type="PANTHER" id="PTHR47816:SF4">
    <property type="entry name" value="RIBOSOMAL RNA SMALL SUBUNIT METHYLTRANSFERASE C"/>
    <property type="match status" value="1"/>
</dbReference>
<dbReference type="InterPro" id="IPR007848">
    <property type="entry name" value="Small_mtfrase_dom"/>
</dbReference>
<dbReference type="InterPro" id="IPR029063">
    <property type="entry name" value="SAM-dependent_MTases_sf"/>
</dbReference>
<accession>A0ABU9D926</accession>
<evidence type="ECO:0000256" key="2">
    <source>
        <dbReference type="ARBA" id="ARBA00022679"/>
    </source>
</evidence>
<comment type="caution">
    <text evidence="5">The sequence shown here is derived from an EMBL/GenBank/DDBJ whole genome shotgun (WGS) entry which is preliminary data.</text>
</comment>
<dbReference type="PANTHER" id="PTHR47816">
    <property type="entry name" value="RIBOSOMAL RNA SMALL SUBUNIT METHYLTRANSFERASE C"/>
    <property type="match status" value="1"/>
</dbReference>
<dbReference type="Pfam" id="PF05175">
    <property type="entry name" value="MTS"/>
    <property type="match status" value="1"/>
</dbReference>
<keyword evidence="2" id="KW-0808">Transferase</keyword>
<keyword evidence="1 5" id="KW-0489">Methyltransferase</keyword>
<evidence type="ECO:0000256" key="1">
    <source>
        <dbReference type="ARBA" id="ARBA00022603"/>
    </source>
</evidence>
<evidence type="ECO:0000313" key="6">
    <source>
        <dbReference type="Proteomes" id="UP001446205"/>
    </source>
</evidence>
<evidence type="ECO:0000259" key="4">
    <source>
        <dbReference type="Pfam" id="PF05175"/>
    </source>
</evidence>
<dbReference type="InterPro" id="IPR046977">
    <property type="entry name" value="RsmC/RlmG"/>
</dbReference>
<dbReference type="CDD" id="cd02440">
    <property type="entry name" value="AdoMet_MTases"/>
    <property type="match status" value="1"/>
</dbReference>
<gene>
    <name evidence="5" type="ORF">WOB96_09620</name>
</gene>
<feature type="domain" description="Methyltransferase small" evidence="4">
    <location>
        <begin position="178"/>
        <end position="344"/>
    </location>
</feature>
<dbReference type="Proteomes" id="UP001446205">
    <property type="component" value="Unassembled WGS sequence"/>
</dbReference>
<keyword evidence="3" id="KW-0949">S-adenosyl-L-methionine</keyword>
<evidence type="ECO:0000256" key="3">
    <source>
        <dbReference type="ARBA" id="ARBA00022691"/>
    </source>
</evidence>
<protein>
    <submittedName>
        <fullName evidence="5">Methyltransferase</fullName>
    </submittedName>
</protein>
<dbReference type="Gene3D" id="3.40.50.150">
    <property type="entry name" value="Vaccinia Virus protein VP39"/>
    <property type="match status" value="2"/>
</dbReference>
<proteinExistence type="predicted"/>
<reference evidence="5 6" key="1">
    <citation type="submission" date="2024-04" db="EMBL/GenBank/DDBJ databases">
        <authorList>
            <person name="Abashina T."/>
            <person name="Shaikin A."/>
        </authorList>
    </citation>
    <scope>NUCLEOTIDE SEQUENCE [LARGE SCALE GENOMIC DNA]</scope>
    <source>
        <strain evidence="5 6">AAFK</strain>
    </source>
</reference>
<sequence length="348" mass="38195">MSKSSSHVALNLLLQQVLDGDLLPEDPSNLRIGMLRARAHPDLARLARNPAVESLSLQSTFKPDVNALQALGLTVSESLSGVFDVMLFVPTRQRRESLACYVEAMQMLRPGGRLIVSCANDMGAPSYEKALRKLAGLRGARSKAHSRLFWTEAGGEFDPALAAEWVKAAEPTTVPGTDFVTVPGIYGWQKVDQGSQLLAKFLPENLSGSGMDLGCNYGYLAHALLSRADGVKCLHLVEAEARALACARTNLAAFSDVDLRYHWLDVAETHIEHLDFVLLNPPFHAGKETDYQLGKSFVETACRSLRRGGRLFMVANQFLSYEDVLARELSRHERLTVESGFKVLTGVK</sequence>
<dbReference type="GO" id="GO:0032259">
    <property type="term" value="P:methylation"/>
    <property type="evidence" value="ECO:0007669"/>
    <property type="project" value="UniProtKB-KW"/>
</dbReference>
<dbReference type="GO" id="GO:0008168">
    <property type="term" value="F:methyltransferase activity"/>
    <property type="evidence" value="ECO:0007669"/>
    <property type="project" value="UniProtKB-KW"/>
</dbReference>
<organism evidence="5 6">
    <name type="scientific">Thermithiobacillus plumbiphilus</name>
    <dbReference type="NCBI Taxonomy" id="1729899"/>
    <lineage>
        <taxon>Bacteria</taxon>
        <taxon>Pseudomonadati</taxon>
        <taxon>Pseudomonadota</taxon>
        <taxon>Acidithiobacillia</taxon>
        <taxon>Acidithiobacillales</taxon>
        <taxon>Thermithiobacillaceae</taxon>
        <taxon>Thermithiobacillus</taxon>
    </lineage>
</organism>